<proteinExistence type="evidence at transcript level"/>
<accession>Q9H3A0</accession>
<dbReference type="AlphaFoldDB" id="Q9H3A0"/>
<protein>
    <submittedName>
        <fullName evidence="1">PRO2523</fullName>
    </submittedName>
</protein>
<dbReference type="EMBL" id="AF130074">
    <property type="protein sequence ID" value="AAG35501.1"/>
    <property type="molecule type" value="mRNA"/>
</dbReference>
<name>Q9H3A0_HUMAN</name>
<sequence>MSTGVWTEGVGYSGRRLLVMCHGFHPLLHPQPFLYQAGTPSPGAPHLLVSWLALEAAVGHLLHPAPPLPPCSLSAPLFTCCPASILPIPLCRCLPGDSGEISAPVQVITFKWKLAFI</sequence>
<organism evidence="1">
    <name type="scientific">Homo sapiens</name>
    <name type="common">Human</name>
    <dbReference type="NCBI Taxonomy" id="9606"/>
    <lineage>
        <taxon>Eukaryota</taxon>
        <taxon>Metazoa</taxon>
        <taxon>Chordata</taxon>
        <taxon>Craniata</taxon>
        <taxon>Vertebrata</taxon>
        <taxon>Euteleostomi</taxon>
        <taxon>Mammalia</taxon>
        <taxon>Eutheria</taxon>
        <taxon>Euarchontoglires</taxon>
        <taxon>Primates</taxon>
        <taxon>Haplorrhini</taxon>
        <taxon>Catarrhini</taxon>
        <taxon>Hominidae</taxon>
        <taxon>Homo</taxon>
    </lineage>
</organism>
<evidence type="ECO:0000313" key="1">
    <source>
        <dbReference type="EMBL" id="AAG35501.1"/>
    </source>
</evidence>
<reference evidence="1" key="1">
    <citation type="submission" date="1999-02" db="EMBL/GenBank/DDBJ databases">
        <title>Functional prediction of the coding sequences of 75 new genes deduced by analysis of cDNA clones from human fetal liver.</title>
        <authorList>
            <person name="Zhang C."/>
            <person name="Yu Y."/>
            <person name="Zhang S."/>
            <person name="Wei H."/>
            <person name="Bi J."/>
            <person name="Zhou G."/>
            <person name="Dong C."/>
            <person name="Zai Y."/>
            <person name="Xu W."/>
            <person name="Gao F."/>
            <person name="Liu M."/>
            <person name="He F."/>
        </authorList>
    </citation>
    <scope>NUCLEOTIDE SEQUENCE</scope>
    <source>
        <tissue evidence="1">Liver</tissue>
    </source>
</reference>